<dbReference type="HOGENOM" id="CLU_013057_0_0_1"/>
<sequence length="822" mass="92157">MTRSEDSPSIESVGAFARQLYRRARDAGTDFVDLAIAIHNLKNALKHLEAEARDYDSPLYSQADPAASSGTQNSAYSRQLRSLVEDSDFALKQVDTVLGTHGEGPRTSAVGRNLDRGETIRRIDLIRGDIVSQCMKIDIFLDTVQLHGGTKLRPRLGDVDRRQMEVIKNKVDAIANRLFQERNNRYSPVEADEEELWRSFKKELEREGFSPEVLQNNKEVLRAYVRELESHQLPGGSTPPSVRGLLHGNEKPSMTVQSTPYPTDDEEARMNLNPSSRRNEGRRRVPRPERTDSIPLDHAIQQLSFEQSSSSDLSDTESTASANTALISTRDLMALDRYCDGKVASLTGVGASLLPPARAPFYFVAPGTSPDTRHLPSGTQPLPIPGAVYPGHDGQPVTLPPPYPSALSPGSPPPPYGSSLSASSRDASCDLATLSASALTTGHDLPQPPHLPSRQYSRLAPDSKGQTIPLDATWTKINRKLVSPEVLEEAGVRYEARPSFVAVLGVLTREQIEDYARRSFEVRRARSFPGKTRTRDTERQHGAGRQETYRDYYGRSGAKGGGGRGGGDREAVRRDHEPEPVFDASDISDDEDNGRRRGFGQSRSRGRYTPKNYVPDEHKPLDSEDEEGGKVYPTIVSPPASVDGDSLSPSSTVGPKPILKNKNPNHVRFGRSGPREISPGHYSERPRDRERDRPMPRGRERDRDRYRRDRSRATDRDRNRDHDRDCDWDRDRDRDRDKDFDYRSSLKRHSDRDRDRDRDRDHDRFRDRDRDRNRDRDRDLPRRGEEDRPSRRAALKDAAGAIGVSGAAATLLSVLTQAVTHL</sequence>
<dbReference type="OMA" id="NHVRFDP"/>
<dbReference type="PANTHER" id="PTHR42081:SF2">
    <property type="entry name" value="NIPPED-B-LIKE PROTEIN B"/>
    <property type="match status" value="1"/>
</dbReference>
<feature type="compositionally biased region" description="Pro residues" evidence="1">
    <location>
        <begin position="398"/>
        <end position="416"/>
    </location>
</feature>
<feature type="compositionally biased region" description="Polar residues" evidence="1">
    <location>
        <begin position="252"/>
        <end position="261"/>
    </location>
</feature>
<dbReference type="RefSeq" id="XP_003662599.1">
    <property type="nucleotide sequence ID" value="XM_003662551.1"/>
</dbReference>
<feature type="domain" description="DUF8035" evidence="2">
    <location>
        <begin position="471"/>
        <end position="525"/>
    </location>
</feature>
<dbReference type="STRING" id="573729.G2QCN1"/>
<reference evidence="3 4" key="1">
    <citation type="journal article" date="2011" name="Nat. Biotechnol.">
        <title>Comparative genomic analysis of the thermophilic biomass-degrading fungi Myceliophthora thermophila and Thielavia terrestris.</title>
        <authorList>
            <person name="Berka R.M."/>
            <person name="Grigoriev I.V."/>
            <person name="Otillar R."/>
            <person name="Salamov A."/>
            <person name="Grimwood J."/>
            <person name="Reid I."/>
            <person name="Ishmael N."/>
            <person name="John T."/>
            <person name="Darmond C."/>
            <person name="Moisan M.-C."/>
            <person name="Henrissat B."/>
            <person name="Coutinho P.M."/>
            <person name="Lombard V."/>
            <person name="Natvig D.O."/>
            <person name="Lindquist E."/>
            <person name="Schmutz J."/>
            <person name="Lucas S."/>
            <person name="Harris P."/>
            <person name="Powlowski J."/>
            <person name="Bellemare A."/>
            <person name="Taylor D."/>
            <person name="Butler G."/>
            <person name="de Vries R.P."/>
            <person name="Allijn I.E."/>
            <person name="van den Brink J."/>
            <person name="Ushinsky S."/>
            <person name="Storms R."/>
            <person name="Powell A.J."/>
            <person name="Paulsen I.T."/>
            <person name="Elbourne L.D.H."/>
            <person name="Baker S.E."/>
            <person name="Magnuson J."/>
            <person name="LaBoissiere S."/>
            <person name="Clutterbuck A.J."/>
            <person name="Martinez D."/>
            <person name="Wogulis M."/>
            <person name="de Leon A.L."/>
            <person name="Rey M.W."/>
            <person name="Tsang A."/>
        </authorList>
    </citation>
    <scope>NUCLEOTIDE SEQUENCE [LARGE SCALE GENOMIC DNA]</scope>
    <source>
        <strain evidence="4">ATCC 42464 / BCRC 31852 / DSM 1799</strain>
    </source>
</reference>
<name>G2QCN1_THET4</name>
<dbReference type="Proteomes" id="UP000007322">
    <property type="component" value="Chromosome 3"/>
</dbReference>
<feature type="compositionally biased region" description="Basic and acidic residues" evidence="1">
    <location>
        <begin position="682"/>
        <end position="790"/>
    </location>
</feature>
<dbReference type="Pfam" id="PF26118">
    <property type="entry name" value="DUF8035"/>
    <property type="match status" value="1"/>
</dbReference>
<dbReference type="eggNOG" id="ENOG502S9NK">
    <property type="taxonomic scope" value="Eukaryota"/>
</dbReference>
<feature type="compositionally biased region" description="Basic and acidic residues" evidence="1">
    <location>
        <begin position="277"/>
        <end position="292"/>
    </location>
</feature>
<dbReference type="AlphaFoldDB" id="G2QCN1"/>
<dbReference type="InParanoid" id="G2QCN1"/>
<feature type="compositionally biased region" description="Basic and acidic residues" evidence="1">
    <location>
        <begin position="566"/>
        <end position="579"/>
    </location>
</feature>
<organism evidence="3 4">
    <name type="scientific">Thermothelomyces thermophilus (strain ATCC 42464 / BCRC 31852 / DSM 1799)</name>
    <name type="common">Sporotrichum thermophile</name>
    <dbReference type="NCBI Taxonomy" id="573729"/>
    <lineage>
        <taxon>Eukaryota</taxon>
        <taxon>Fungi</taxon>
        <taxon>Dikarya</taxon>
        <taxon>Ascomycota</taxon>
        <taxon>Pezizomycotina</taxon>
        <taxon>Sordariomycetes</taxon>
        <taxon>Sordariomycetidae</taxon>
        <taxon>Sordariales</taxon>
        <taxon>Chaetomiaceae</taxon>
        <taxon>Thermothelomyces</taxon>
    </lineage>
</organism>
<protein>
    <recommendedName>
        <fullName evidence="2">DUF8035 domain-containing protein</fullName>
    </recommendedName>
</protein>
<dbReference type="KEGG" id="mtm:MYCTH_2303400"/>
<evidence type="ECO:0000313" key="3">
    <source>
        <dbReference type="EMBL" id="AEO57354.1"/>
    </source>
</evidence>
<dbReference type="OrthoDB" id="5226662at2759"/>
<proteinExistence type="predicted"/>
<feature type="region of interest" description="Disordered" evidence="1">
    <location>
        <begin position="231"/>
        <end position="298"/>
    </location>
</feature>
<feature type="region of interest" description="Disordered" evidence="1">
    <location>
        <begin position="527"/>
        <end position="794"/>
    </location>
</feature>
<evidence type="ECO:0000256" key="1">
    <source>
        <dbReference type="SAM" id="MobiDB-lite"/>
    </source>
</evidence>
<dbReference type="GeneID" id="11512675"/>
<evidence type="ECO:0000259" key="2">
    <source>
        <dbReference type="Pfam" id="PF26118"/>
    </source>
</evidence>
<dbReference type="InterPro" id="IPR058348">
    <property type="entry name" value="DUF8035"/>
</dbReference>
<keyword evidence="4" id="KW-1185">Reference proteome</keyword>
<dbReference type="EMBL" id="CP003004">
    <property type="protein sequence ID" value="AEO57354.1"/>
    <property type="molecule type" value="Genomic_DNA"/>
</dbReference>
<accession>G2QCN1</accession>
<evidence type="ECO:0000313" key="4">
    <source>
        <dbReference type="Proteomes" id="UP000007322"/>
    </source>
</evidence>
<dbReference type="VEuPathDB" id="FungiDB:MYCTH_2303400"/>
<dbReference type="PANTHER" id="PTHR42081">
    <property type="entry name" value="ZINC FINGER PROTEIN DHHC DOMAIN CONTAINING PROTEIN"/>
    <property type="match status" value="1"/>
</dbReference>
<gene>
    <name evidence="3" type="ORF">MYCTH_2303400</name>
</gene>
<feature type="region of interest" description="Disordered" evidence="1">
    <location>
        <begin position="440"/>
        <end position="464"/>
    </location>
</feature>
<feature type="region of interest" description="Disordered" evidence="1">
    <location>
        <begin position="383"/>
        <end position="424"/>
    </location>
</feature>